<keyword evidence="2" id="KW-1185">Reference proteome</keyword>
<comment type="caution">
    <text evidence="1">The sequence shown here is derived from an EMBL/GenBank/DDBJ whole genome shotgun (WGS) entry which is preliminary data.</text>
</comment>
<evidence type="ECO:0000313" key="2">
    <source>
        <dbReference type="Proteomes" id="UP000265520"/>
    </source>
</evidence>
<dbReference type="Proteomes" id="UP000265520">
    <property type="component" value="Unassembled WGS sequence"/>
</dbReference>
<dbReference type="EMBL" id="LXQA010702288">
    <property type="protein sequence ID" value="MCI66785.1"/>
    <property type="molecule type" value="Genomic_DNA"/>
</dbReference>
<organism evidence="1 2">
    <name type="scientific">Trifolium medium</name>
    <dbReference type="NCBI Taxonomy" id="97028"/>
    <lineage>
        <taxon>Eukaryota</taxon>
        <taxon>Viridiplantae</taxon>
        <taxon>Streptophyta</taxon>
        <taxon>Embryophyta</taxon>
        <taxon>Tracheophyta</taxon>
        <taxon>Spermatophyta</taxon>
        <taxon>Magnoliopsida</taxon>
        <taxon>eudicotyledons</taxon>
        <taxon>Gunneridae</taxon>
        <taxon>Pentapetalae</taxon>
        <taxon>rosids</taxon>
        <taxon>fabids</taxon>
        <taxon>Fabales</taxon>
        <taxon>Fabaceae</taxon>
        <taxon>Papilionoideae</taxon>
        <taxon>50 kb inversion clade</taxon>
        <taxon>NPAAA clade</taxon>
        <taxon>Hologalegina</taxon>
        <taxon>IRL clade</taxon>
        <taxon>Trifolieae</taxon>
        <taxon>Trifolium</taxon>
    </lineage>
</organism>
<accession>A0A392U413</accession>
<protein>
    <submittedName>
        <fullName evidence="1">Uncharacterized protein</fullName>
    </submittedName>
</protein>
<proteinExistence type="predicted"/>
<reference evidence="1 2" key="1">
    <citation type="journal article" date="2018" name="Front. Plant Sci.">
        <title>Red Clover (Trifolium pratense) and Zigzag Clover (T. medium) - A Picture of Genomic Similarities and Differences.</title>
        <authorList>
            <person name="Dluhosova J."/>
            <person name="Istvanek J."/>
            <person name="Nedelnik J."/>
            <person name="Repkova J."/>
        </authorList>
    </citation>
    <scope>NUCLEOTIDE SEQUENCE [LARGE SCALE GENOMIC DNA]</scope>
    <source>
        <strain evidence="2">cv. 10/8</strain>
        <tissue evidence="1">Leaf</tissue>
    </source>
</reference>
<feature type="non-terminal residue" evidence="1">
    <location>
        <position position="1"/>
    </location>
</feature>
<sequence length="48" mass="5317">LRFTRDNHLCDLREEKNKLQGLSYFAGAPAPSPVIFSDEIIAGKLIAT</sequence>
<evidence type="ECO:0000313" key="1">
    <source>
        <dbReference type="EMBL" id="MCI66785.1"/>
    </source>
</evidence>
<name>A0A392U413_9FABA</name>
<dbReference type="AlphaFoldDB" id="A0A392U413"/>